<dbReference type="Proteomes" id="UP000545761">
    <property type="component" value="Unassembled WGS sequence"/>
</dbReference>
<sequence>MGIPGHVTDVPGLTRAQQLHKIGNGAMPQQAYVAYDHLLHQIHALRSTEKEAA</sequence>
<dbReference type="RefSeq" id="WP_181662382.1">
    <property type="nucleotide sequence ID" value="NZ_JACEHE010000046.1"/>
</dbReference>
<reference evidence="1 2" key="1">
    <citation type="submission" date="2020-07" db="EMBL/GenBank/DDBJ databases">
        <title>Streptomyces isolated from Indian soil.</title>
        <authorList>
            <person name="Mandal S."/>
            <person name="Maiti P.K."/>
        </authorList>
    </citation>
    <scope>NUCLEOTIDE SEQUENCE [LARGE SCALE GENOMIC DNA]</scope>
    <source>
        <strain evidence="1 2">PSKA28</strain>
    </source>
</reference>
<comment type="caution">
    <text evidence="1">The sequence shown here is derived from an EMBL/GenBank/DDBJ whole genome shotgun (WGS) entry which is preliminary data.</text>
</comment>
<accession>A0A7W0DUG2</accession>
<gene>
    <name evidence="1" type="ORF">H1D24_38385</name>
</gene>
<evidence type="ECO:0000313" key="2">
    <source>
        <dbReference type="Proteomes" id="UP000545761"/>
    </source>
</evidence>
<evidence type="ECO:0000313" key="1">
    <source>
        <dbReference type="EMBL" id="MBA2951464.1"/>
    </source>
</evidence>
<protein>
    <submittedName>
        <fullName evidence="1">Uncharacterized protein</fullName>
    </submittedName>
</protein>
<organism evidence="1 2">
    <name type="scientific">Streptomyces himalayensis subsp. himalayensis</name>
    <dbReference type="NCBI Taxonomy" id="2756131"/>
    <lineage>
        <taxon>Bacteria</taxon>
        <taxon>Bacillati</taxon>
        <taxon>Actinomycetota</taxon>
        <taxon>Actinomycetes</taxon>
        <taxon>Kitasatosporales</taxon>
        <taxon>Streptomycetaceae</taxon>
        <taxon>Streptomyces</taxon>
        <taxon>Streptomyces himalayensis</taxon>
    </lineage>
</organism>
<dbReference type="AlphaFoldDB" id="A0A7W0DUG2"/>
<dbReference type="EMBL" id="JACEHE010000046">
    <property type="protein sequence ID" value="MBA2951464.1"/>
    <property type="molecule type" value="Genomic_DNA"/>
</dbReference>
<proteinExistence type="predicted"/>
<name>A0A7W0DUG2_9ACTN</name>